<dbReference type="Pfam" id="PF13241">
    <property type="entry name" value="NAD_binding_7"/>
    <property type="match status" value="1"/>
</dbReference>
<dbReference type="InterPro" id="IPR006367">
    <property type="entry name" value="Sirohaem_synthase_N"/>
</dbReference>
<dbReference type="GO" id="GO:0019354">
    <property type="term" value="P:siroheme biosynthetic process"/>
    <property type="evidence" value="ECO:0007669"/>
    <property type="project" value="UniProtKB-UniPathway"/>
</dbReference>
<evidence type="ECO:0000313" key="8">
    <source>
        <dbReference type="EMBL" id="TQQ83225.1"/>
    </source>
</evidence>
<gene>
    <name evidence="8" type="ORF">EXD82_09720</name>
</gene>
<dbReference type="RefSeq" id="WP_142536719.1">
    <property type="nucleotide sequence ID" value="NZ_SGJB01000021.1"/>
</dbReference>
<dbReference type="UniPathway" id="UPA00262">
    <property type="reaction ID" value="UER00222"/>
</dbReference>
<dbReference type="InterPro" id="IPR042518">
    <property type="entry name" value="SirC_C"/>
</dbReference>
<dbReference type="Gene3D" id="1.10.8.610">
    <property type="entry name" value="SirC, precorrin-2 dehydrogenase, C-terminal helical domain-like"/>
    <property type="match status" value="1"/>
</dbReference>
<evidence type="ECO:0000256" key="1">
    <source>
        <dbReference type="ARBA" id="ARBA00005010"/>
    </source>
</evidence>
<dbReference type="Pfam" id="PF14824">
    <property type="entry name" value="Sirohm_synth_M"/>
    <property type="match status" value="1"/>
</dbReference>
<name>A0A544QT64_9FIRM</name>
<dbReference type="Proteomes" id="UP000317863">
    <property type="component" value="Unassembled WGS sequence"/>
</dbReference>
<evidence type="ECO:0000256" key="3">
    <source>
        <dbReference type="ARBA" id="ARBA00023002"/>
    </source>
</evidence>
<dbReference type="InterPro" id="IPR028281">
    <property type="entry name" value="Sirohaem_synthase_central"/>
</dbReference>
<dbReference type="SUPFAM" id="SSF51735">
    <property type="entry name" value="NAD(P)-binding Rossmann-fold domains"/>
    <property type="match status" value="1"/>
</dbReference>
<comment type="pathway">
    <text evidence="1">Porphyrin-containing compound metabolism; siroheme biosynthesis; sirohydrochlorin from precorrin-2: step 1/1.</text>
</comment>
<dbReference type="PANTHER" id="PTHR35330">
    <property type="entry name" value="SIROHEME BIOSYNTHESIS PROTEIN MET8"/>
    <property type="match status" value="1"/>
</dbReference>
<evidence type="ECO:0000256" key="6">
    <source>
        <dbReference type="ARBA" id="ARBA00047561"/>
    </source>
</evidence>
<dbReference type="GO" id="GO:0043115">
    <property type="term" value="F:precorrin-2 dehydrogenase activity"/>
    <property type="evidence" value="ECO:0007669"/>
    <property type="project" value="UniProtKB-EC"/>
</dbReference>
<dbReference type="AlphaFoldDB" id="A0A544QT64"/>
<evidence type="ECO:0000256" key="5">
    <source>
        <dbReference type="ARBA" id="ARBA00023244"/>
    </source>
</evidence>
<dbReference type="InterPro" id="IPR028161">
    <property type="entry name" value="Met8-like"/>
</dbReference>
<evidence type="ECO:0000256" key="4">
    <source>
        <dbReference type="ARBA" id="ARBA00023027"/>
    </source>
</evidence>
<protein>
    <recommendedName>
        <fullName evidence="2">precorrin-2 dehydrogenase</fullName>
        <ecNumber evidence="2">1.3.1.76</ecNumber>
    </recommendedName>
</protein>
<feature type="domain" description="Siroheme synthase central" evidence="7">
    <location>
        <begin position="115"/>
        <end position="141"/>
    </location>
</feature>
<accession>A0A544QT64</accession>
<dbReference type="NCBIfam" id="TIGR01470">
    <property type="entry name" value="cysG_Nterm"/>
    <property type="match status" value="1"/>
</dbReference>
<comment type="caution">
    <text evidence="8">The sequence shown here is derived from an EMBL/GenBank/DDBJ whole genome shotgun (WGS) entry which is preliminary data.</text>
</comment>
<keyword evidence="3" id="KW-0560">Oxidoreductase</keyword>
<comment type="catalytic activity">
    <reaction evidence="6">
        <text>precorrin-2 + NAD(+) = sirohydrochlorin + NADH + 2 H(+)</text>
        <dbReference type="Rhea" id="RHEA:15613"/>
        <dbReference type="ChEBI" id="CHEBI:15378"/>
        <dbReference type="ChEBI" id="CHEBI:57540"/>
        <dbReference type="ChEBI" id="CHEBI:57945"/>
        <dbReference type="ChEBI" id="CHEBI:58351"/>
        <dbReference type="ChEBI" id="CHEBI:58827"/>
        <dbReference type="EC" id="1.3.1.76"/>
    </reaction>
</comment>
<sequence length="198" mass="22804">MFYPININLDNMNILVVGGGKVALRKCKNFSDFGKSVTIVSPIFEDGFSELENVKLIKREFEERDLNNINMAIIATNNRKLNAEISDMCRKRNIITNVVDDIDKSNFTVSSYVKRGNLLIGISTGGTSPSLSAKIKRELEEKYGEEYEEYTLILGKLRKIIIKKYEDKSERKKQLNRLVKLSLDELKKEYIKEKINDK</sequence>
<keyword evidence="5" id="KW-0627">Porphyrin biosynthesis</keyword>
<keyword evidence="9" id="KW-1185">Reference proteome</keyword>
<keyword evidence="4" id="KW-0520">NAD</keyword>
<evidence type="ECO:0000313" key="9">
    <source>
        <dbReference type="Proteomes" id="UP000317863"/>
    </source>
</evidence>
<dbReference type="OrthoDB" id="9773765at2"/>
<dbReference type="EC" id="1.3.1.76" evidence="2"/>
<evidence type="ECO:0000259" key="7">
    <source>
        <dbReference type="Pfam" id="PF14824"/>
    </source>
</evidence>
<dbReference type="PANTHER" id="PTHR35330:SF1">
    <property type="entry name" value="SIROHEME BIOSYNTHESIS PROTEIN MET8"/>
    <property type="match status" value="1"/>
</dbReference>
<dbReference type="InterPro" id="IPR036291">
    <property type="entry name" value="NAD(P)-bd_dom_sf"/>
</dbReference>
<dbReference type="Gene3D" id="3.40.50.720">
    <property type="entry name" value="NAD(P)-binding Rossmann-like Domain"/>
    <property type="match status" value="1"/>
</dbReference>
<reference evidence="8 9" key="1">
    <citation type="submission" date="2019-02" db="EMBL/GenBank/DDBJ databases">
        <title>Peptostreptococcaceae bacterium ZHW00191 nov., a new bacterium isolated from the human gut.</title>
        <authorList>
            <person name="Zhou H.-W."/>
            <person name="Chen X.-J."/>
        </authorList>
    </citation>
    <scope>NUCLEOTIDE SEQUENCE [LARGE SCALE GENOMIC DNA]</scope>
    <source>
        <strain evidence="8 9">ZHW00191</strain>
    </source>
</reference>
<proteinExistence type="predicted"/>
<dbReference type="GO" id="GO:0004325">
    <property type="term" value="F:ferrochelatase activity"/>
    <property type="evidence" value="ECO:0007669"/>
    <property type="project" value="InterPro"/>
</dbReference>
<evidence type="ECO:0000256" key="2">
    <source>
        <dbReference type="ARBA" id="ARBA00012400"/>
    </source>
</evidence>
<organism evidence="8 9">
    <name type="scientific">Peptacetobacter hominis</name>
    <dbReference type="NCBI Taxonomy" id="2743610"/>
    <lineage>
        <taxon>Bacteria</taxon>
        <taxon>Bacillati</taxon>
        <taxon>Bacillota</taxon>
        <taxon>Clostridia</taxon>
        <taxon>Peptostreptococcales</taxon>
        <taxon>Peptostreptococcaceae</taxon>
        <taxon>Peptacetobacter</taxon>
    </lineage>
</organism>
<dbReference type="SUPFAM" id="SSF75615">
    <property type="entry name" value="Siroheme synthase middle domains-like"/>
    <property type="match status" value="1"/>
</dbReference>
<dbReference type="EMBL" id="SGJB01000021">
    <property type="protein sequence ID" value="TQQ83225.1"/>
    <property type="molecule type" value="Genomic_DNA"/>
</dbReference>